<dbReference type="SUPFAM" id="SSF51905">
    <property type="entry name" value="FAD/NAD(P)-binding domain"/>
    <property type="match status" value="1"/>
</dbReference>
<dbReference type="GO" id="GO:0016491">
    <property type="term" value="F:oxidoreductase activity"/>
    <property type="evidence" value="ECO:0007669"/>
    <property type="project" value="InterPro"/>
</dbReference>
<evidence type="ECO:0000313" key="2">
    <source>
        <dbReference type="EMBL" id="PJE63033.1"/>
    </source>
</evidence>
<dbReference type="Proteomes" id="UP000229554">
    <property type="component" value="Unassembled WGS sequence"/>
</dbReference>
<reference evidence="3" key="1">
    <citation type="submission" date="2017-09" db="EMBL/GenBank/DDBJ databases">
        <title>Depth-based differentiation of microbial function through sediment-hosted aquifers and enrichment of novel symbionts in the deep terrestrial subsurface.</title>
        <authorList>
            <person name="Probst A.J."/>
            <person name="Ladd B."/>
            <person name="Jarett J.K."/>
            <person name="Geller-Mcgrath D.E."/>
            <person name="Sieber C.M.K."/>
            <person name="Emerson J.B."/>
            <person name="Anantharaman K."/>
            <person name="Thomas B.C."/>
            <person name="Malmstrom R."/>
            <person name="Stieglmeier M."/>
            <person name="Klingl A."/>
            <person name="Woyke T."/>
            <person name="Ryan C.M."/>
            <person name="Banfield J.F."/>
        </authorList>
    </citation>
    <scope>NUCLEOTIDE SEQUENCE [LARGE SCALE GENOMIC DNA]</scope>
</reference>
<feature type="domain" description="Amine oxidase" evidence="1">
    <location>
        <begin position="6"/>
        <end position="100"/>
    </location>
</feature>
<dbReference type="EMBL" id="PFED01000074">
    <property type="protein sequence ID" value="PJE63033.1"/>
    <property type="molecule type" value="Genomic_DNA"/>
</dbReference>
<dbReference type="AlphaFoldDB" id="A0A2M8KT18"/>
<organism evidence="2 3">
    <name type="scientific">Candidatus Roizmanbacteria bacterium CG10_big_fil_rev_8_21_14_0_10_39_6</name>
    <dbReference type="NCBI Taxonomy" id="1974853"/>
    <lineage>
        <taxon>Bacteria</taxon>
        <taxon>Candidatus Roizmaniibacteriota</taxon>
    </lineage>
</organism>
<feature type="non-terminal residue" evidence="2">
    <location>
        <position position="1"/>
    </location>
</feature>
<accession>A0A2M8KT18</accession>
<dbReference type="Pfam" id="PF01593">
    <property type="entry name" value="Amino_oxidase"/>
    <property type="match status" value="1"/>
</dbReference>
<name>A0A2M8KT18_9BACT</name>
<sequence length="225" mass="26390">ANYFSDFLQQRGANFHYKSEILELHKDLDNQETFTLKGRLPSRLPTFTTFDAVISTLPSPVLLKIEKNVLPESYRKQLSKIQYLGAQTVVYETTKPVLPRTYWLSIALPKSPWMVAVQHTNFVHARHFNNHHILYMATYTNKPLDEHLWKKRHLDIIWQHSVFIPYAQPLYTTDYHRYMPQTITPVPGLYIANMERTYPYDRGTNHAVVVGKQAAEKLSLFKRSE</sequence>
<evidence type="ECO:0000313" key="3">
    <source>
        <dbReference type="Proteomes" id="UP000229554"/>
    </source>
</evidence>
<gene>
    <name evidence="2" type="ORF">COU88_01745</name>
</gene>
<proteinExistence type="predicted"/>
<comment type="caution">
    <text evidence="2">The sequence shown here is derived from an EMBL/GenBank/DDBJ whole genome shotgun (WGS) entry which is preliminary data.</text>
</comment>
<protein>
    <recommendedName>
        <fullName evidence="1">Amine oxidase domain-containing protein</fullName>
    </recommendedName>
</protein>
<dbReference type="InterPro" id="IPR036188">
    <property type="entry name" value="FAD/NAD-bd_sf"/>
</dbReference>
<evidence type="ECO:0000259" key="1">
    <source>
        <dbReference type="Pfam" id="PF01593"/>
    </source>
</evidence>
<dbReference type="InterPro" id="IPR002937">
    <property type="entry name" value="Amino_oxidase"/>
</dbReference>